<dbReference type="Proteomes" id="UP000836597">
    <property type="component" value="Chromosome"/>
</dbReference>
<accession>A0A8S0X1Z1</accession>
<gene>
    <name evidence="5" type="ORF">DEACI_3137</name>
    <name evidence="4" type="ORF">DEACI_4164</name>
</gene>
<keyword evidence="6" id="KW-1185">Reference proteome</keyword>
<dbReference type="Proteomes" id="UP001071230">
    <property type="component" value="Unassembled WGS sequence"/>
</dbReference>
<dbReference type="GO" id="GO:0016832">
    <property type="term" value="F:aldehyde-lyase activity"/>
    <property type="evidence" value="ECO:0007669"/>
    <property type="project" value="InterPro"/>
</dbReference>
<dbReference type="InterPro" id="IPR041071">
    <property type="entry name" value="DAHP_snth_FXD"/>
</dbReference>
<keyword evidence="4" id="KW-0456">Lyase</keyword>
<dbReference type="EMBL" id="CDGJ01000086">
    <property type="protein sequence ID" value="CEJ08658.1"/>
    <property type="molecule type" value="Genomic_DNA"/>
</dbReference>
<dbReference type="GO" id="GO:0003849">
    <property type="term" value="F:3-deoxy-7-phosphoheptulonate synthase activity"/>
    <property type="evidence" value="ECO:0007669"/>
    <property type="project" value="UniProtKB-EC"/>
</dbReference>
<evidence type="ECO:0000313" key="4">
    <source>
        <dbReference type="EMBL" id="CAA7603341.1"/>
    </source>
</evidence>
<keyword evidence="1 4" id="KW-0808">Transferase</keyword>
<dbReference type="InterPro" id="IPR013785">
    <property type="entry name" value="Aldolase_TIM"/>
</dbReference>
<proteinExistence type="predicted"/>
<dbReference type="NCBIfam" id="NF009239">
    <property type="entry name" value="PRK12595.1"/>
    <property type="match status" value="1"/>
</dbReference>
<dbReference type="KEGG" id="aacx:DEACI_4164"/>
<name>A0A8S0X1Z1_9FIRM</name>
<organism evidence="4">
    <name type="scientific">Acididesulfobacillus acetoxydans</name>
    <dbReference type="NCBI Taxonomy" id="1561005"/>
    <lineage>
        <taxon>Bacteria</taxon>
        <taxon>Bacillati</taxon>
        <taxon>Bacillota</taxon>
        <taxon>Clostridia</taxon>
        <taxon>Eubacteriales</taxon>
        <taxon>Peptococcaceae</taxon>
        <taxon>Acididesulfobacillus</taxon>
    </lineage>
</organism>
<dbReference type="PANTHER" id="PTHR43018">
    <property type="entry name" value="PHOSPHO-2-DEHYDRO-3-DEOXYHEPTONATE ALDOLASE"/>
    <property type="match status" value="1"/>
</dbReference>
<reference evidence="4" key="2">
    <citation type="submission" date="2020-01" db="EMBL/GenBank/DDBJ databases">
        <authorList>
            <person name="Hornung B."/>
        </authorList>
    </citation>
    <scope>NUCLEOTIDE SEQUENCE</scope>
    <source>
        <strain evidence="4">PacBioINE</strain>
    </source>
</reference>
<dbReference type="EC" id="2.5.1.55" evidence="4 5"/>
<evidence type="ECO:0000313" key="6">
    <source>
        <dbReference type="Proteomes" id="UP001071230"/>
    </source>
</evidence>
<dbReference type="AlphaFoldDB" id="A0A8S0X1Z1"/>
<dbReference type="GO" id="GO:0009073">
    <property type="term" value="P:aromatic amino acid family biosynthetic process"/>
    <property type="evidence" value="ECO:0007669"/>
    <property type="project" value="InterPro"/>
</dbReference>
<dbReference type="InterPro" id="IPR006268">
    <property type="entry name" value="DAHP_syn_2"/>
</dbReference>
<dbReference type="PANTHER" id="PTHR43018:SF2">
    <property type="entry name" value="PHOSPHO-2-DEHYDRO-3-DEOXYHEPTONATE ALDOLASE"/>
    <property type="match status" value="1"/>
</dbReference>
<dbReference type="EC" id="4.1.2.-" evidence="4"/>
<dbReference type="Pfam" id="PF18152">
    <property type="entry name" value="DAHP_snth_FXD"/>
    <property type="match status" value="1"/>
</dbReference>
<dbReference type="NCBIfam" id="NF006421">
    <property type="entry name" value="PRK08673.1"/>
    <property type="match status" value="1"/>
</dbReference>
<evidence type="ECO:0000259" key="3">
    <source>
        <dbReference type="Pfam" id="PF18152"/>
    </source>
</evidence>
<dbReference type="SUPFAM" id="SSF51569">
    <property type="entry name" value="Aldolase"/>
    <property type="match status" value="1"/>
</dbReference>
<evidence type="ECO:0000313" key="5">
    <source>
        <dbReference type="EMBL" id="CEJ08658.1"/>
    </source>
</evidence>
<feature type="domain" description="DAHP synthetase I/KDSA" evidence="2">
    <location>
        <begin position="84"/>
        <end position="331"/>
    </location>
</feature>
<feature type="domain" description="DAHP synthase ferredoxin-like" evidence="3">
    <location>
        <begin position="1"/>
        <end position="66"/>
    </location>
</feature>
<dbReference type="RefSeq" id="WP_240986563.1">
    <property type="nucleotide sequence ID" value="NZ_CDGJ01000086.1"/>
</dbReference>
<sequence>MVIVMRLSASQEEIAAVNDELKRYGLEGHLIQGVNRFVIGAVGDRRDLVAQGLEVLPGVEKIVPIMRPFKLVSREAQEEPTVVRVKDVAIGGREIVLAAGPCAVESREQIYDAAVRVKAAGAKILRGGAYKPRTSPYSFQGLEEEGLKILAGAGEETGLATVSEVVDLPSLDVARGYVDMLQIGARNMQNFRLLQAAGRSGKPILLKRGLSATIEEWLMAAEYIMSEGNSQVVLCERGIRTFETATRNTLDLNAVPVVKELSHLPILIDPSHATGVARWVGPMSRAAIAAGADGLLVEVHPEPSKALSDGPQSLTPMAFTRLAQEVKRVAESVGRSLQDVKTPDQSRYTFAG</sequence>
<dbReference type="Gene3D" id="3.30.70.1140">
    <property type="entry name" value="Phospho-2-dehydro-3-deoxyheptonate aldolase, domain 1"/>
    <property type="match status" value="1"/>
</dbReference>
<dbReference type="NCBIfam" id="TIGR01361">
    <property type="entry name" value="DAHP_synth_Bsub"/>
    <property type="match status" value="1"/>
</dbReference>
<evidence type="ECO:0000256" key="1">
    <source>
        <dbReference type="ARBA" id="ARBA00022679"/>
    </source>
</evidence>
<dbReference type="InterPro" id="IPR006218">
    <property type="entry name" value="DAHP1/KDSA"/>
</dbReference>
<evidence type="ECO:0000259" key="2">
    <source>
        <dbReference type="Pfam" id="PF00793"/>
    </source>
</evidence>
<dbReference type="EC" id="2.5.1.54" evidence="4 5"/>
<dbReference type="Pfam" id="PF00793">
    <property type="entry name" value="DAHP_synth_1"/>
    <property type="match status" value="1"/>
</dbReference>
<reference evidence="5" key="1">
    <citation type="submission" date="2014-11" db="EMBL/GenBank/DDBJ databases">
        <authorList>
            <person name="Hornung B.V."/>
        </authorList>
    </citation>
    <scope>NUCLEOTIDE SEQUENCE</scope>
    <source>
        <strain evidence="5">INE</strain>
    </source>
</reference>
<dbReference type="InterPro" id="IPR052899">
    <property type="entry name" value="Class-I_DAHP_synthase"/>
</dbReference>
<dbReference type="GO" id="GO:0008676">
    <property type="term" value="F:3-deoxy-8-phosphooctulonate synthase activity"/>
    <property type="evidence" value="ECO:0007669"/>
    <property type="project" value="UniProtKB-EC"/>
</dbReference>
<dbReference type="EMBL" id="LR746496">
    <property type="protein sequence ID" value="CAA7603341.1"/>
    <property type="molecule type" value="Genomic_DNA"/>
</dbReference>
<dbReference type="Gene3D" id="3.20.20.70">
    <property type="entry name" value="Aldolase class I"/>
    <property type="match status" value="1"/>
</dbReference>
<protein>
    <submittedName>
        <fullName evidence="4">3-deoxy-8-phosphooctulonate synthase/3-deoxy-7-phosphoheptulonate synthase</fullName>
        <ecNumber evidence="4 5">2.5.1.54</ecNumber>
        <ecNumber evidence="4 5">2.5.1.55</ecNumber>
        <ecNumber evidence="4">4.1.2.-</ecNumber>
    </submittedName>
    <submittedName>
        <fullName evidence="5">Phospho-2-dehydro-3-deoxyheptonate aldolase</fullName>
    </submittedName>
</protein>